<evidence type="ECO:0000256" key="4">
    <source>
        <dbReference type="ARBA" id="ARBA00022840"/>
    </source>
</evidence>
<dbReference type="OrthoDB" id="6513042at2759"/>
<dbReference type="Gene3D" id="3.40.50.300">
    <property type="entry name" value="P-loop containing nucleotide triphosphate hydrolases"/>
    <property type="match status" value="2"/>
</dbReference>
<evidence type="ECO:0000256" key="2">
    <source>
        <dbReference type="ARBA" id="ARBA00022801"/>
    </source>
</evidence>
<feature type="domain" description="DNA2/NAM7 helicase-like C-terminal" evidence="5">
    <location>
        <begin position="1159"/>
        <end position="1373"/>
    </location>
</feature>
<dbReference type="Pfam" id="PF13245">
    <property type="entry name" value="AAA_19"/>
    <property type="match status" value="1"/>
</dbReference>
<proteinExistence type="predicted"/>
<evidence type="ECO:0000313" key="7">
    <source>
        <dbReference type="Proteomes" id="UP000320333"/>
    </source>
</evidence>
<evidence type="ECO:0000256" key="1">
    <source>
        <dbReference type="ARBA" id="ARBA00022741"/>
    </source>
</evidence>
<dbReference type="InterPro" id="IPR041679">
    <property type="entry name" value="DNA2/NAM7-like_C"/>
</dbReference>
<dbReference type="SUPFAM" id="SSF52540">
    <property type="entry name" value="P-loop containing nucleoside triphosphate hydrolases"/>
    <property type="match status" value="1"/>
</dbReference>
<reference evidence="6 7" key="1">
    <citation type="journal article" date="2019" name="Sci. Rep.">
        <title>Comparative genomics of chytrid fungi reveal insights into the obligate biotrophic and pathogenic lifestyle of Synchytrium endobioticum.</title>
        <authorList>
            <person name="van de Vossenberg B.T.L.H."/>
            <person name="Warris S."/>
            <person name="Nguyen H.D.T."/>
            <person name="van Gent-Pelzer M.P.E."/>
            <person name="Joly D.L."/>
            <person name="van de Geest H.C."/>
            <person name="Bonants P.J.M."/>
            <person name="Smith D.S."/>
            <person name="Levesque C.A."/>
            <person name="van der Lee T.A.J."/>
        </authorList>
    </citation>
    <scope>NUCLEOTIDE SEQUENCE [LARGE SCALE GENOMIC DNA]</scope>
    <source>
        <strain evidence="6 7">CBS 675.73</strain>
    </source>
</reference>
<dbReference type="GO" id="GO:0016787">
    <property type="term" value="F:hydrolase activity"/>
    <property type="evidence" value="ECO:0007669"/>
    <property type="project" value="UniProtKB-KW"/>
</dbReference>
<sequence length="1426" mass="160667">MSFTATQIAQFHRSAHSNCDLSLRLQANKVKTAEADAAAQVSKTKSALFARGHKWEKHLYDILHDQRLLIHLQKDSATGDTWDQFIRAVQDDNRPLFYLFGLEFHAPEHLSQIEIRTLKPDFVRVEKEGSKTTLTVIEAKSSASLKVSHQIQICIYALALAESLKTNYPDVSISDEGIVWMPPTLTTSIWPSVIDDVSVQNATFSISTVQPLVTTILNKRIPHILKQELEAVEWGVGERCAGCEFEDGCSIRARKMGDVSLVGGSRGKERAALKYAVDSFRRKQSQPLMQTKIDASSEKDWNAFWKSDQSNFPISDVHDLHAALHDAEFIASLRAQSPTTFSSLGKILCLQVVVPVMGQVERCSMSESPVIQCALQSKVVPKSQPYLLFPRVEHDSMHFSVLKDPESDKIVAISFLHLSRKSGSVTIECNTMIGSSVAEQINLPKALVTRIAASVKATVRAAREPPRIQFYVFSINEREDLINMLLNEACGTQLETNAYLVDVQFCMNALVDNPDVLRAPFFPSELIHYASLGLGSNVPRLKADLQYYLQSLEGTMSVPTGTVVALKERLAAIVGEKVGPSLIPRIAVIKDALSATCAFPLFRLTLESVTKFFDIPTPSTEDDLFALWTRDGGLSDELKIDMMNRSIAQANLCDRLRNMLAEANLIQKVLVNSLPPFQVINLKLSDDPLLSRLMFATQYEMVRDLQEVRSSRFLETEMILLKYCGPDDSFPKTFKVLSNLSAIQSSINGQTGATDISNDFKKFDWLLVDCNKLEAGQSFNDLLHMNQLRNVANQYVRLALDETEIMQIGAAVSFANVENVVDNIVTLDLVIARNAGFTLKTLDRQPKHFALMRRYVDWNTSKIARALIDVEVLRLQRVATRVPAPLMIRLLSENNAFNEIEFQSSSAHEDLEIEGNLYTTYREIYNLEGLRDHERVLHFLDSQHRAMKGILKNVVSVVWGPPGNGKTHSLALAALRLIEINARKNRPYRIIMSAFTHEAINNFMEKVQELLKIRKSLLFQYFDKSEWVEQLEVSKLEYSNDYVIPTSNWCICAGTVWCVVPVAVRKSEWALTTYIPPLCNRSFAKTFQKYPNKRHSFDTLIIDEGSQFLTCHAALAFQAIDSTDVRSKKVIIAGDDKQLSPILKGLYPTDPAVRPIFGSILSCIMRSNSHLTHMLKENFRFVTPLCKFTQQLYTGTTDGFDPRRGNQGLIRDAVQIWKNGSDTDRAMLFNTLMWKATETPLSTIVLSKALDLQSSLEDHIHREADLVVKLVRFFHTIEPEATMFVITPHRLQRTIITKRVTSELGPELLSKHTVKIDTVERMQGRQADIIFACFGFSSHSPTFHNELDFIYNIRRINVSLSRPRAMCILIASHNLLNPPAFVLNEAQSREGFSHLLRFQRASSYVEWGGSGEDEIVLEALLEELTV</sequence>
<evidence type="ECO:0000256" key="3">
    <source>
        <dbReference type="ARBA" id="ARBA00022806"/>
    </source>
</evidence>
<keyword evidence="1" id="KW-0547">Nucleotide-binding</keyword>
<accession>A0A507F5K9</accession>
<dbReference type="Pfam" id="PF13087">
    <property type="entry name" value="AAA_12"/>
    <property type="match status" value="1"/>
</dbReference>
<evidence type="ECO:0000313" key="6">
    <source>
        <dbReference type="EMBL" id="TPX71571.1"/>
    </source>
</evidence>
<keyword evidence="7" id="KW-1185">Reference proteome</keyword>
<dbReference type="InterPro" id="IPR050534">
    <property type="entry name" value="Coronavir_polyprotein_1ab"/>
</dbReference>
<dbReference type="Proteomes" id="UP000320333">
    <property type="component" value="Unassembled WGS sequence"/>
</dbReference>
<gene>
    <name evidence="6" type="ORF">CcCBS67573_g06160</name>
</gene>
<dbReference type="CDD" id="cd18808">
    <property type="entry name" value="SF1_C_Upf1"/>
    <property type="match status" value="1"/>
</dbReference>
<evidence type="ECO:0000259" key="5">
    <source>
        <dbReference type="Pfam" id="PF13087"/>
    </source>
</evidence>
<protein>
    <recommendedName>
        <fullName evidence="5">DNA2/NAM7 helicase-like C-terminal domain-containing protein</fullName>
    </recommendedName>
</protein>
<dbReference type="GO" id="GO:0005524">
    <property type="term" value="F:ATP binding"/>
    <property type="evidence" value="ECO:0007669"/>
    <property type="project" value="UniProtKB-KW"/>
</dbReference>
<organism evidence="6 7">
    <name type="scientific">Chytriomyces confervae</name>
    <dbReference type="NCBI Taxonomy" id="246404"/>
    <lineage>
        <taxon>Eukaryota</taxon>
        <taxon>Fungi</taxon>
        <taxon>Fungi incertae sedis</taxon>
        <taxon>Chytridiomycota</taxon>
        <taxon>Chytridiomycota incertae sedis</taxon>
        <taxon>Chytridiomycetes</taxon>
        <taxon>Chytridiales</taxon>
        <taxon>Chytriomycetaceae</taxon>
        <taxon>Chytriomyces</taxon>
    </lineage>
</organism>
<dbReference type="EMBL" id="QEAP01000250">
    <property type="protein sequence ID" value="TPX71571.1"/>
    <property type="molecule type" value="Genomic_DNA"/>
</dbReference>
<comment type="caution">
    <text evidence="6">The sequence shown here is derived from an EMBL/GenBank/DDBJ whole genome shotgun (WGS) entry which is preliminary data.</text>
</comment>
<dbReference type="InterPro" id="IPR027417">
    <property type="entry name" value="P-loop_NTPase"/>
</dbReference>
<keyword evidence="3" id="KW-0347">Helicase</keyword>
<keyword evidence="2" id="KW-0378">Hydrolase</keyword>
<dbReference type="InterPro" id="IPR047187">
    <property type="entry name" value="SF1_C_Upf1"/>
</dbReference>
<keyword evidence="4" id="KW-0067">ATP-binding</keyword>
<dbReference type="PANTHER" id="PTHR43788:SF8">
    <property type="entry name" value="DNA-BINDING PROTEIN SMUBP-2"/>
    <property type="match status" value="1"/>
</dbReference>
<name>A0A507F5K9_9FUNG</name>
<dbReference type="PANTHER" id="PTHR43788">
    <property type="entry name" value="DNA2/NAM7 HELICASE FAMILY MEMBER"/>
    <property type="match status" value="1"/>
</dbReference>
<dbReference type="GO" id="GO:0043139">
    <property type="term" value="F:5'-3' DNA helicase activity"/>
    <property type="evidence" value="ECO:0007669"/>
    <property type="project" value="TreeGrafter"/>
</dbReference>